<dbReference type="RefSeq" id="WP_103082232.1">
    <property type="nucleotide sequence ID" value="NZ_CP021850.1"/>
</dbReference>
<organism evidence="1 2">
    <name type="scientific">Clostridium thermosuccinogenes</name>
    <dbReference type="NCBI Taxonomy" id="84032"/>
    <lineage>
        <taxon>Bacteria</taxon>
        <taxon>Bacillati</taxon>
        <taxon>Bacillota</taxon>
        <taxon>Clostridia</taxon>
        <taxon>Eubacteriales</taxon>
        <taxon>Clostridiaceae</taxon>
        <taxon>Clostridium</taxon>
    </lineage>
</organism>
<reference evidence="1 2" key="1">
    <citation type="submission" date="2017-06" db="EMBL/GenBank/DDBJ databases">
        <title>Investigating the central metabolism of Clostridium thermosuccinogenes.</title>
        <authorList>
            <person name="Koendjbiharie J.G."/>
            <person name="van Kranenburg R."/>
        </authorList>
    </citation>
    <scope>NUCLEOTIDE SEQUENCE [LARGE SCALE GENOMIC DNA]</scope>
    <source>
        <strain evidence="1 2">DSM 5806</strain>
    </source>
</reference>
<dbReference type="Gene3D" id="3.40.50.300">
    <property type="entry name" value="P-loop containing nucleotide triphosphate hydrolases"/>
    <property type="match status" value="1"/>
</dbReference>
<proteinExistence type="predicted"/>
<dbReference type="GO" id="GO:0008817">
    <property type="term" value="F:corrinoid adenosyltransferase activity"/>
    <property type="evidence" value="ECO:0007669"/>
    <property type="project" value="InterPro"/>
</dbReference>
<dbReference type="InterPro" id="IPR003724">
    <property type="entry name" value="CblAdoTrfase_CobA"/>
</dbReference>
<name>A0A2K2FF86_9CLOT</name>
<keyword evidence="2" id="KW-1185">Reference proteome</keyword>
<dbReference type="KEGG" id="cthd:CDO33_20040"/>
<dbReference type="Pfam" id="PF02572">
    <property type="entry name" value="CobA_CobO_BtuR"/>
    <property type="match status" value="1"/>
</dbReference>
<accession>A0A2K2FF86</accession>
<dbReference type="EMBL" id="NIOJ01000037">
    <property type="protein sequence ID" value="PNT97434.1"/>
    <property type="molecule type" value="Genomic_DNA"/>
</dbReference>
<dbReference type="GO" id="GO:0005524">
    <property type="term" value="F:ATP binding"/>
    <property type="evidence" value="ECO:0007669"/>
    <property type="project" value="InterPro"/>
</dbReference>
<dbReference type="SUPFAM" id="SSF52540">
    <property type="entry name" value="P-loop containing nucleoside triphosphate hydrolases"/>
    <property type="match status" value="1"/>
</dbReference>
<comment type="caution">
    <text evidence="1">The sequence shown here is derived from an EMBL/GenBank/DDBJ whole genome shotgun (WGS) entry which is preliminary data.</text>
</comment>
<dbReference type="CDD" id="cd00561">
    <property type="entry name" value="CobA_ACA"/>
    <property type="match status" value="1"/>
</dbReference>
<dbReference type="Proteomes" id="UP000236151">
    <property type="component" value="Unassembled WGS sequence"/>
</dbReference>
<sequence length="176" mass="19409">MVKGLVHIYTGDGKGKTTAALGLGMRAYGSGLVVLMVQFLKSMETGEKKVIDEFLPGFKMHRGKGASKFTWDMTPDELKELKAEVHDLFKYAQDAALKGDCDLLILDEILGCIAGEFLSVREVTDFLKNKPEGLEVVLTGRNAPSEIIELADYVSEIKCIKHPYQKGIPGRKGIEF</sequence>
<dbReference type="InterPro" id="IPR027417">
    <property type="entry name" value="P-loop_NTPase"/>
</dbReference>
<evidence type="ECO:0000313" key="2">
    <source>
        <dbReference type="Proteomes" id="UP000236151"/>
    </source>
</evidence>
<dbReference type="PANTHER" id="PTHR46638">
    <property type="entry name" value="CORRINOID ADENOSYLTRANSFERASE"/>
    <property type="match status" value="1"/>
</dbReference>
<evidence type="ECO:0000313" key="1">
    <source>
        <dbReference type="EMBL" id="PNT97434.1"/>
    </source>
</evidence>
<dbReference type="PIRSF" id="PIRSF015617">
    <property type="entry name" value="Adensltrnsf_CobA"/>
    <property type="match status" value="1"/>
</dbReference>
<dbReference type="PANTHER" id="PTHR46638:SF1">
    <property type="entry name" value="CORRINOID ADENOSYLTRANSFERASE"/>
    <property type="match status" value="1"/>
</dbReference>
<keyword evidence="1" id="KW-0808">Transferase</keyword>
<protein>
    <submittedName>
        <fullName evidence="1">Cob(I)yrinic acid a,c-diamide adenosyltransferase</fullName>
    </submittedName>
</protein>
<dbReference type="AlphaFoldDB" id="A0A2K2FF86"/>
<dbReference type="GO" id="GO:0009236">
    <property type="term" value="P:cobalamin biosynthetic process"/>
    <property type="evidence" value="ECO:0007669"/>
    <property type="project" value="InterPro"/>
</dbReference>
<gene>
    <name evidence="1" type="ORF">CDQ84_13235</name>
</gene>
<dbReference type="OrthoDB" id="9810309at2"/>